<proteinExistence type="predicted"/>
<dbReference type="InterPro" id="IPR013783">
    <property type="entry name" value="Ig-like_fold"/>
</dbReference>
<dbReference type="EMBL" id="BK014700">
    <property type="protein sequence ID" value="DAD68373.1"/>
    <property type="molecule type" value="Genomic_DNA"/>
</dbReference>
<dbReference type="InterPro" id="IPR036116">
    <property type="entry name" value="FN3_sf"/>
</dbReference>
<sequence length="1481" mass="164736">MSKRNLIFPYYPNLVLKRLTQDTTVAELIEVFNYNFEQIYMHKGIKGEKGDTGSRGIPGLTRKGDKGDKGDRGNHVTVTSTTGIQDGDPVTEFNPDGTPKNPGDIVMSADGSVYSVYSDGGVLRYKKEMSLINVNKDLFKTIRTYKELGHIVQGHTIKDYNSTGIVDNTVMLGTPVHDPLTNEVYSNYYAVALGVDREIPGDISTLSLTNIIRDPYDRTTKLPKEQERRNKQITLWYRQHYKHNTIADTGYAEISYAKVESHMRAIFSTKYAGIGMYTDVNTLGSVSVLGNRNKSVMSISADTILFTGAVAGIPPMTPAEWDYLKMSFNPAEDSVLFKYKRKMDIGDTATELEVYGDLIMHTLRCSTETHYRIEKGTGLLNTSKGTDQAYIVIDNANSEELKGITGLSHNSIVITEFTHTTTVRKNINSASGQVIQLNGNESITFKPGQVVIWKYSNNTLKLLTGATDQDSLIKMIAQISRLEDNYYSINPDPAKKKGHPLPVATPTKAGIVKLATEVEATDSSNNTVALTPYSLSTLIPTKTSVYNIGKWDMSKTRTVTISHDLGTKWTKVVGMDVMIFPDELTKKIRLGDPDGIDAGHSVAIDKDNITITLHTLLGEDFNSIGINRGHVEVRYYEKLEEPTIADAIIRITQDSYNLQIPFASPNVIHSLGYSIDSMGGQIEGIEWSVKGGEVSQVTFSGNDTDNPKQIVFSKEGSYSIEMNVVTEFQGKRNKTPKTITYTVTKQTDITPPTAPVLSTNRLAQTEVGLIWTQSTDSESGVKEYRLLRDGEKIESGQTLLEYTDRTVTPDKSYRYVVEVEDNAGNTSRSNEIVANTPPTSTLTVSAGGNKTVPWRELGFEPPEIVGVILTKYATGVTDNSVSNTTVIPLIKHGKGYNRNSLGFKIIGEPAAVGNAYFFGIGKQMYDTNLTTVNPNALDGQWGWNLLFPQSYDQLYVEIWVQSTDLGNIMKGVYKIVIKDVPFTNSINLQNDTVFDNVYNMDWSHKYYPLHNLELYKHHKITGISIPVTGSAISTGATLTGMTWELVSKPGNSTAVLEGTTTNSTTIKDVNKHGDHTLKLTASNNNNQTNSDTAVISVSDPRQNTRTPRLMIVDSLRKAKNIMLESRDEAYRTGQFTSPGNHRIEVQHNLSKYRTGNKLHGSNIINGSARPETENVFLVPDVTGILNVPVGINGNIQNLQWQYSVNGGNWMFIPPLYMWNYINGDVFMVQEGQKTLVSTFSYVGGQLTDLTRFRDQYVHPASGRLQQSQLEDVWTNGNPICVTHMFADTTKGNSVIKWRYRYMTWEGVVSPWSNEVEVVFLKEAGYRYNKIILKDNYSIGSVGSWSKDSNYGGTLRIDYSDVYNLSMQTVFNYAIENINLTDPNIAIYVKNANNPGSGEHKISSIAQVTRRDFIEYGYPYGSRYEINLYTDDTKAVKIDTIVINETSAPRNYGGGGGFWGGRRYDGGDDRNRSGMEIERIES</sequence>
<organism evidence="3">
    <name type="scientific">Myoviridae sp. ctBDS4</name>
    <dbReference type="NCBI Taxonomy" id="2823537"/>
    <lineage>
        <taxon>Viruses</taxon>
        <taxon>Duplodnaviria</taxon>
        <taxon>Heunggongvirae</taxon>
        <taxon>Uroviricota</taxon>
        <taxon>Caudoviricetes</taxon>
    </lineage>
</organism>
<protein>
    <submittedName>
        <fullName evidence="3">Chitinase</fullName>
    </submittedName>
</protein>
<dbReference type="InterPro" id="IPR003961">
    <property type="entry name" value="FN3_dom"/>
</dbReference>
<evidence type="ECO:0000259" key="2">
    <source>
        <dbReference type="PROSITE" id="PS50853"/>
    </source>
</evidence>
<dbReference type="Gene3D" id="2.60.40.10">
    <property type="entry name" value="Immunoglobulins"/>
    <property type="match status" value="2"/>
</dbReference>
<dbReference type="SUPFAM" id="SSF49265">
    <property type="entry name" value="Fibronectin type III"/>
    <property type="match status" value="1"/>
</dbReference>
<dbReference type="PROSITE" id="PS50853">
    <property type="entry name" value="FN3"/>
    <property type="match status" value="1"/>
</dbReference>
<name>A0A8S5LEB6_9CAUD</name>
<evidence type="ECO:0000256" key="1">
    <source>
        <dbReference type="SAM" id="MobiDB-lite"/>
    </source>
</evidence>
<feature type="domain" description="Fibronectin type-III" evidence="2">
    <location>
        <begin position="751"/>
        <end position="839"/>
    </location>
</feature>
<reference evidence="3" key="1">
    <citation type="journal article" date="2021" name="Proc. Natl. Acad. Sci. U.S.A.">
        <title>A Catalog of Tens of Thousands of Viruses from Human Metagenomes Reveals Hidden Associations with Chronic Diseases.</title>
        <authorList>
            <person name="Tisza M.J."/>
            <person name="Buck C.B."/>
        </authorList>
    </citation>
    <scope>NUCLEOTIDE SEQUENCE</scope>
    <source>
        <strain evidence="3">CtBDS4</strain>
    </source>
</reference>
<feature type="compositionally biased region" description="Basic and acidic residues" evidence="1">
    <location>
        <begin position="62"/>
        <end position="74"/>
    </location>
</feature>
<accession>A0A8S5LEB6</accession>
<evidence type="ECO:0000313" key="3">
    <source>
        <dbReference type="EMBL" id="DAD68373.1"/>
    </source>
</evidence>
<feature type="region of interest" description="Disordered" evidence="1">
    <location>
        <begin position="827"/>
        <end position="847"/>
    </location>
</feature>
<feature type="region of interest" description="Disordered" evidence="1">
    <location>
        <begin position="48"/>
        <end position="74"/>
    </location>
</feature>